<dbReference type="GO" id="GO:0048476">
    <property type="term" value="C:Holliday junction resolvase complex"/>
    <property type="evidence" value="ECO:0007669"/>
    <property type="project" value="UniProtKB-UniRule"/>
</dbReference>
<dbReference type="STRING" id="690879.TSACC_22532"/>
<dbReference type="AlphaFoldDB" id="A0A146GC16"/>
<keyword evidence="9 13" id="KW-0238">DNA-binding</keyword>
<dbReference type="NCBIfam" id="TIGR00228">
    <property type="entry name" value="ruvC"/>
    <property type="match status" value="1"/>
</dbReference>
<dbReference type="HAMAP" id="MF_00034">
    <property type="entry name" value="RuvC"/>
    <property type="match status" value="1"/>
</dbReference>
<comment type="subcellular location">
    <subcellularLocation>
        <location evidence="13">Cytoplasm</location>
    </subcellularLocation>
</comment>
<keyword evidence="2 13" id="KW-0963">Cytoplasm</keyword>
<comment type="catalytic activity">
    <reaction evidence="12 13">
        <text>Endonucleolytic cleavage at a junction such as a reciprocal single-stranded crossover between two homologous DNA duplexes (Holliday junction).</text>
        <dbReference type="EC" id="3.1.21.10"/>
    </reaction>
</comment>
<keyword evidence="11 13" id="KW-0234">DNA repair</keyword>
<evidence type="ECO:0000313" key="16">
    <source>
        <dbReference type="Proteomes" id="UP000076023"/>
    </source>
</evidence>
<reference evidence="16" key="1">
    <citation type="journal article" date="2017" name="Genome Announc.">
        <title>Draft Genome Sequence of Terrimicrobium sacchariphilum NM-5T, a Facultative Anaerobic Soil Bacterium of the Class Spartobacteria.</title>
        <authorList>
            <person name="Qiu Y.L."/>
            <person name="Tourlousse D.M."/>
            <person name="Matsuura N."/>
            <person name="Ohashi A."/>
            <person name="Sekiguchi Y."/>
        </authorList>
    </citation>
    <scope>NUCLEOTIDE SEQUENCE [LARGE SCALE GENOMIC DNA]</scope>
    <source>
        <strain evidence="16">NM-5</strain>
    </source>
</reference>
<feature type="active site" evidence="13">
    <location>
        <position position="70"/>
    </location>
</feature>
<keyword evidence="3 13" id="KW-0540">Nuclease</keyword>
<keyword evidence="4 13" id="KW-0479">Metal-binding</keyword>
<dbReference type="RefSeq" id="WP_075079771.1">
    <property type="nucleotide sequence ID" value="NZ_BDCO01000002.1"/>
</dbReference>
<evidence type="ECO:0000256" key="10">
    <source>
        <dbReference type="ARBA" id="ARBA00023172"/>
    </source>
</evidence>
<evidence type="ECO:0000256" key="12">
    <source>
        <dbReference type="ARBA" id="ARBA00029354"/>
    </source>
</evidence>
<dbReference type="GO" id="GO:0006310">
    <property type="term" value="P:DNA recombination"/>
    <property type="evidence" value="ECO:0007669"/>
    <property type="project" value="UniProtKB-UniRule"/>
</dbReference>
<dbReference type="EMBL" id="BDCO01000002">
    <property type="protein sequence ID" value="GAT34108.1"/>
    <property type="molecule type" value="Genomic_DNA"/>
</dbReference>
<dbReference type="PANTHER" id="PTHR30194">
    <property type="entry name" value="CROSSOVER JUNCTION ENDODEOXYRIBONUCLEASE RUVC"/>
    <property type="match status" value="1"/>
</dbReference>
<dbReference type="PRINTS" id="PR00696">
    <property type="entry name" value="RSOLVASERUVC"/>
</dbReference>
<dbReference type="Gene3D" id="3.30.420.10">
    <property type="entry name" value="Ribonuclease H-like superfamily/Ribonuclease H"/>
    <property type="match status" value="1"/>
</dbReference>
<feature type="active site" evidence="13">
    <location>
        <position position="142"/>
    </location>
</feature>
<dbReference type="FunCoup" id="A0A146GC16">
    <property type="interactions" value="219"/>
</dbReference>
<evidence type="ECO:0000256" key="6">
    <source>
        <dbReference type="ARBA" id="ARBA00022763"/>
    </source>
</evidence>
<dbReference type="OrthoDB" id="9805499at2"/>
<evidence type="ECO:0000256" key="9">
    <source>
        <dbReference type="ARBA" id="ARBA00023125"/>
    </source>
</evidence>
<evidence type="ECO:0000256" key="3">
    <source>
        <dbReference type="ARBA" id="ARBA00022722"/>
    </source>
</evidence>
<dbReference type="InParanoid" id="A0A146GC16"/>
<dbReference type="InterPro" id="IPR002176">
    <property type="entry name" value="X-over_junc_endoDNase_RuvC"/>
</dbReference>
<accession>A0A146GC16</accession>
<dbReference type="GO" id="GO:0008821">
    <property type="term" value="F:crossover junction DNA endonuclease activity"/>
    <property type="evidence" value="ECO:0007669"/>
    <property type="project" value="UniProtKB-UniRule"/>
</dbReference>
<dbReference type="InterPro" id="IPR012337">
    <property type="entry name" value="RNaseH-like_sf"/>
</dbReference>
<evidence type="ECO:0000256" key="11">
    <source>
        <dbReference type="ARBA" id="ARBA00023204"/>
    </source>
</evidence>
<dbReference type="GO" id="GO:0000287">
    <property type="term" value="F:magnesium ion binding"/>
    <property type="evidence" value="ECO:0007669"/>
    <property type="project" value="UniProtKB-UniRule"/>
</dbReference>
<gene>
    <name evidence="13" type="primary">ruvC</name>
    <name evidence="15" type="ORF">TSACC_22532</name>
</gene>
<comment type="cofactor">
    <cofactor evidence="13">
        <name>Mg(2+)</name>
        <dbReference type="ChEBI" id="CHEBI:18420"/>
    </cofactor>
    <text evidence="13">Binds 2 Mg(2+) ion per subunit.</text>
</comment>
<dbReference type="SUPFAM" id="SSF53098">
    <property type="entry name" value="Ribonuclease H-like"/>
    <property type="match status" value="1"/>
</dbReference>
<dbReference type="GO" id="GO:0006281">
    <property type="term" value="P:DNA repair"/>
    <property type="evidence" value="ECO:0007669"/>
    <property type="project" value="UniProtKB-UniRule"/>
</dbReference>
<evidence type="ECO:0000256" key="7">
    <source>
        <dbReference type="ARBA" id="ARBA00022801"/>
    </source>
</evidence>
<dbReference type="PANTHER" id="PTHR30194:SF3">
    <property type="entry name" value="CROSSOVER JUNCTION ENDODEOXYRIBONUCLEASE RUVC"/>
    <property type="match status" value="1"/>
</dbReference>
<feature type="active site" evidence="13">
    <location>
        <position position="10"/>
    </location>
</feature>
<evidence type="ECO:0000256" key="1">
    <source>
        <dbReference type="ARBA" id="ARBA00009518"/>
    </source>
</evidence>
<feature type="binding site" evidence="13">
    <location>
        <position position="10"/>
    </location>
    <ligand>
        <name>Mg(2+)</name>
        <dbReference type="ChEBI" id="CHEBI:18420"/>
        <label>1</label>
    </ligand>
</feature>
<sequence length="170" mass="17849">MSVERIVAIDPALRCTGYAVLVREGKKISCPEHGTIQNKPRIAPSGCLLAIREAVSSLIRKHSAEAMAVEGIIYVQSYQTAITLGAARAAAILAAAESGLSVHEYAPTRVKQAVVGRGGADKQQVAFMVRALLGLTQTPQSDAADAIAIGLAHFHAVDAAKLKKVPLETI</sequence>
<comment type="caution">
    <text evidence="15">The sequence shown here is derived from an EMBL/GenBank/DDBJ whole genome shotgun (WGS) entry which is preliminary data.</text>
</comment>
<organism evidence="15 16">
    <name type="scientific">Terrimicrobium sacchariphilum</name>
    <dbReference type="NCBI Taxonomy" id="690879"/>
    <lineage>
        <taxon>Bacteria</taxon>
        <taxon>Pseudomonadati</taxon>
        <taxon>Verrucomicrobiota</taxon>
        <taxon>Terrimicrobiia</taxon>
        <taxon>Terrimicrobiales</taxon>
        <taxon>Terrimicrobiaceae</taxon>
        <taxon>Terrimicrobium</taxon>
    </lineage>
</organism>
<evidence type="ECO:0000256" key="4">
    <source>
        <dbReference type="ARBA" id="ARBA00022723"/>
    </source>
</evidence>
<keyword evidence="7 13" id="KW-0378">Hydrolase</keyword>
<dbReference type="InterPro" id="IPR036397">
    <property type="entry name" value="RNaseH_sf"/>
</dbReference>
<keyword evidence="10 13" id="KW-0233">DNA recombination</keyword>
<dbReference type="GO" id="GO:0003677">
    <property type="term" value="F:DNA binding"/>
    <property type="evidence" value="ECO:0007669"/>
    <property type="project" value="UniProtKB-KW"/>
</dbReference>
<keyword evidence="8 13" id="KW-0460">Magnesium</keyword>
<comment type="similarity">
    <text evidence="1 13">Belongs to the RuvC family.</text>
</comment>
<evidence type="ECO:0000256" key="2">
    <source>
        <dbReference type="ARBA" id="ARBA00022490"/>
    </source>
</evidence>
<comment type="subunit">
    <text evidence="13">Homodimer which binds Holliday junction (HJ) DNA. The HJ becomes 2-fold symmetrical on binding to RuvC with unstacked arms; it has a different conformation from HJ DNA in complex with RuvA. In the full resolvosome a probable DNA-RuvA(4)-RuvB(12)-RuvC(2) complex forms which resolves the HJ.</text>
</comment>
<dbReference type="FunFam" id="3.30.420.10:FF:000002">
    <property type="entry name" value="Crossover junction endodeoxyribonuclease RuvC"/>
    <property type="match status" value="1"/>
</dbReference>
<evidence type="ECO:0000256" key="5">
    <source>
        <dbReference type="ARBA" id="ARBA00022759"/>
    </source>
</evidence>
<keyword evidence="5 13" id="KW-0255">Endonuclease</keyword>
<evidence type="ECO:0000256" key="8">
    <source>
        <dbReference type="ARBA" id="ARBA00022842"/>
    </source>
</evidence>
<feature type="binding site" evidence="13">
    <location>
        <position position="142"/>
    </location>
    <ligand>
        <name>Mg(2+)</name>
        <dbReference type="ChEBI" id="CHEBI:18420"/>
        <label>1</label>
    </ligand>
</feature>
<protein>
    <recommendedName>
        <fullName evidence="13 14">Crossover junction endodeoxyribonuclease RuvC</fullName>
        <ecNumber evidence="13 14">3.1.21.10</ecNumber>
    </recommendedName>
    <alternativeName>
        <fullName evidence="13">Holliday junction nuclease RuvC</fullName>
    </alternativeName>
    <alternativeName>
        <fullName evidence="13">Holliday junction resolvase RuvC</fullName>
    </alternativeName>
</protein>
<evidence type="ECO:0000256" key="13">
    <source>
        <dbReference type="HAMAP-Rule" id="MF_00034"/>
    </source>
</evidence>
<name>A0A146GC16_TERSA</name>
<dbReference type="GO" id="GO:0005737">
    <property type="term" value="C:cytoplasm"/>
    <property type="evidence" value="ECO:0007669"/>
    <property type="project" value="UniProtKB-SubCell"/>
</dbReference>
<dbReference type="Pfam" id="PF02075">
    <property type="entry name" value="RuvC"/>
    <property type="match status" value="1"/>
</dbReference>
<keyword evidence="16" id="KW-1185">Reference proteome</keyword>
<comment type="function">
    <text evidence="13">The RuvA-RuvB-RuvC complex processes Holliday junction (HJ) DNA during genetic recombination and DNA repair. Endonuclease that resolves HJ intermediates. Cleaves cruciform DNA by making single-stranded nicks across the HJ at symmetrical positions within the homologous arms, yielding a 5'-phosphate and a 3'-hydroxyl group; requires a central core of homology in the junction. The consensus cleavage sequence is 5'-(A/T)TT(C/G)-3'. Cleavage occurs on the 3'-side of the TT dinucleotide at the point of strand exchange. HJ branch migration catalyzed by RuvA-RuvB allows RuvC to scan DNA until it finds its consensus sequence, where it cleaves and resolves the cruciform DNA.</text>
</comment>
<dbReference type="EC" id="3.1.21.10" evidence="13 14"/>
<evidence type="ECO:0000256" key="14">
    <source>
        <dbReference type="NCBIfam" id="TIGR00228"/>
    </source>
</evidence>
<evidence type="ECO:0000313" key="15">
    <source>
        <dbReference type="EMBL" id="GAT34108.1"/>
    </source>
</evidence>
<proteinExistence type="inferred from homology"/>
<dbReference type="CDD" id="cd16962">
    <property type="entry name" value="RuvC"/>
    <property type="match status" value="1"/>
</dbReference>
<dbReference type="Proteomes" id="UP000076023">
    <property type="component" value="Unassembled WGS sequence"/>
</dbReference>
<keyword evidence="6 13" id="KW-0227">DNA damage</keyword>
<feature type="binding site" evidence="13">
    <location>
        <position position="70"/>
    </location>
    <ligand>
        <name>Mg(2+)</name>
        <dbReference type="ChEBI" id="CHEBI:18420"/>
        <label>2</label>
    </ligand>
</feature>